<feature type="compositionally biased region" description="Polar residues" evidence="4">
    <location>
        <begin position="507"/>
        <end position="521"/>
    </location>
</feature>
<dbReference type="GO" id="GO:0008139">
    <property type="term" value="F:nuclear localization sequence binding"/>
    <property type="evidence" value="ECO:0007669"/>
    <property type="project" value="TreeGrafter"/>
</dbReference>
<proteinExistence type="predicted"/>
<dbReference type="InterPro" id="IPR015943">
    <property type="entry name" value="WD40/YVTN_repeat-like_dom_sf"/>
</dbReference>
<dbReference type="EMBL" id="HACG01005471">
    <property type="protein sequence ID" value="CEK52336.1"/>
    <property type="molecule type" value="Transcribed_RNA"/>
</dbReference>
<dbReference type="PANTHER" id="PTHR23193">
    <property type="entry name" value="NUCLEAR PORE COMPLEX PROTEIN NUP"/>
    <property type="match status" value="1"/>
</dbReference>
<feature type="domain" description="Nucleoporin Nup159/Nup146 N-terminal" evidence="5">
    <location>
        <begin position="7"/>
        <end position="254"/>
    </location>
</feature>
<evidence type="ECO:0000256" key="4">
    <source>
        <dbReference type="SAM" id="MobiDB-lite"/>
    </source>
</evidence>
<name>A0A0B6Y927_9EUPU</name>
<feature type="compositionally biased region" description="Polar residues" evidence="4">
    <location>
        <begin position="479"/>
        <end position="495"/>
    </location>
</feature>
<dbReference type="PANTHER" id="PTHR23193:SF46">
    <property type="entry name" value="NUCLEAR PORE COMPLEX PROTEIN NUP214"/>
    <property type="match status" value="1"/>
</dbReference>
<reference evidence="6" key="1">
    <citation type="submission" date="2014-12" db="EMBL/GenBank/DDBJ databases">
        <title>Insight into the proteome of Arion vulgaris.</title>
        <authorList>
            <person name="Aradska J."/>
            <person name="Bulat T."/>
            <person name="Smidak R."/>
            <person name="Sarate P."/>
            <person name="Gangsoo J."/>
            <person name="Sialana F."/>
            <person name="Bilban M."/>
            <person name="Lubec G."/>
        </authorList>
    </citation>
    <scope>NUCLEOTIDE SEQUENCE</scope>
    <source>
        <tissue evidence="6">Skin</tissue>
    </source>
</reference>
<dbReference type="SUPFAM" id="SSF117289">
    <property type="entry name" value="Nucleoporin domain"/>
    <property type="match status" value="1"/>
</dbReference>
<evidence type="ECO:0000259" key="5">
    <source>
        <dbReference type="Pfam" id="PF16755"/>
    </source>
</evidence>
<feature type="region of interest" description="Disordered" evidence="4">
    <location>
        <begin position="374"/>
        <end position="412"/>
    </location>
</feature>
<keyword evidence="2" id="KW-0813">Transport</keyword>
<dbReference type="GO" id="GO:0006405">
    <property type="term" value="P:RNA export from nucleus"/>
    <property type="evidence" value="ECO:0007669"/>
    <property type="project" value="TreeGrafter"/>
</dbReference>
<dbReference type="InterPro" id="IPR001680">
    <property type="entry name" value="WD40_rpt"/>
</dbReference>
<feature type="region of interest" description="Disordered" evidence="4">
    <location>
        <begin position="450"/>
        <end position="531"/>
    </location>
</feature>
<evidence type="ECO:0000256" key="2">
    <source>
        <dbReference type="ARBA" id="ARBA00022448"/>
    </source>
</evidence>
<feature type="non-terminal residue" evidence="6">
    <location>
        <position position="531"/>
    </location>
</feature>
<dbReference type="InterPro" id="IPR039462">
    <property type="entry name" value="Nup159/Nup146_N"/>
</dbReference>
<dbReference type="AlphaFoldDB" id="A0A0B6Y927"/>
<keyword evidence="3" id="KW-0539">Nucleus</keyword>
<feature type="compositionally biased region" description="Low complexity" evidence="4">
    <location>
        <begin position="393"/>
        <end position="412"/>
    </location>
</feature>
<sequence length="531" mass="55473">KSQVNASSSAVIYDLSWNPAVSAMLAVCTSDGNVELIDVSDMPKVIAVLVPAAGSTCFCWSPKGKQLLVGRKDGTLAQYDHVLAEKKVWPCPSVLSGPHRVVDLIWQSTYIFLAAYVPVQAQPSDQPVVVMSVGNKDNKISHISYEDVCFGNGEERKPQYFFHLVQKWDVVLMASSNATETTIVGRNLDDKVSWEHWNLEDCSRADLPLTSQQCDSFPMGLAVDYSPHKNVVISESKSLPPCPVMYLLSTDGMLVGYHLFYSHREAGATTTPALPLSAAGSRKGVPDLIGASSSQTGRGLLQTPQTTNLASPSLAATASPTTAPSLPVAGSFPVKATLPFPVLTTAAAAVPLTTSASQLPFSSFTSPPFNSSATVLPFGGSKQGTPTTTTANQKQPPLSQAPPASAFSQSGPALFSFGNQTPVSSVYSFGSTPTGTPSSAFANVGSFTPATSGSAKPFSQTQHSGAFGSGLPSLPHSLGMTSTPTIFGQQVQTSPPAAVAKDDGSKPSPQIQGLQQSTTPAAQLRPLAPSA</sequence>
<dbReference type="Pfam" id="PF16755">
    <property type="entry name" value="Beta-prop_NUP159_NUP214"/>
    <property type="match status" value="1"/>
</dbReference>
<dbReference type="GO" id="GO:0005643">
    <property type="term" value="C:nuclear pore"/>
    <property type="evidence" value="ECO:0007669"/>
    <property type="project" value="TreeGrafter"/>
</dbReference>
<dbReference type="GO" id="GO:0006606">
    <property type="term" value="P:protein import into nucleus"/>
    <property type="evidence" value="ECO:0007669"/>
    <property type="project" value="TreeGrafter"/>
</dbReference>
<dbReference type="GO" id="GO:0017056">
    <property type="term" value="F:structural constituent of nuclear pore"/>
    <property type="evidence" value="ECO:0007669"/>
    <property type="project" value="TreeGrafter"/>
</dbReference>
<feature type="non-terminal residue" evidence="6">
    <location>
        <position position="1"/>
    </location>
</feature>
<evidence type="ECO:0000256" key="3">
    <source>
        <dbReference type="ARBA" id="ARBA00023242"/>
    </source>
</evidence>
<dbReference type="Gene3D" id="2.130.10.10">
    <property type="entry name" value="YVTN repeat-like/Quinoprotein amine dehydrogenase"/>
    <property type="match status" value="1"/>
</dbReference>
<evidence type="ECO:0000256" key="1">
    <source>
        <dbReference type="ARBA" id="ARBA00004123"/>
    </source>
</evidence>
<evidence type="ECO:0000313" key="6">
    <source>
        <dbReference type="EMBL" id="CEK52336.1"/>
    </source>
</evidence>
<dbReference type="InterPro" id="IPR026054">
    <property type="entry name" value="Nucleoporin"/>
</dbReference>
<accession>A0A0B6Y927</accession>
<feature type="compositionally biased region" description="Polar residues" evidence="4">
    <location>
        <begin position="383"/>
        <end position="392"/>
    </location>
</feature>
<gene>
    <name evidence="6" type="primary">ORF16396</name>
</gene>
<organism evidence="6">
    <name type="scientific">Arion vulgaris</name>
    <dbReference type="NCBI Taxonomy" id="1028688"/>
    <lineage>
        <taxon>Eukaryota</taxon>
        <taxon>Metazoa</taxon>
        <taxon>Spiralia</taxon>
        <taxon>Lophotrochozoa</taxon>
        <taxon>Mollusca</taxon>
        <taxon>Gastropoda</taxon>
        <taxon>Heterobranchia</taxon>
        <taxon>Euthyneura</taxon>
        <taxon>Panpulmonata</taxon>
        <taxon>Eupulmonata</taxon>
        <taxon>Stylommatophora</taxon>
        <taxon>Helicina</taxon>
        <taxon>Arionoidea</taxon>
        <taxon>Arionidae</taxon>
        <taxon>Arion</taxon>
    </lineage>
</organism>
<dbReference type="SMART" id="SM00320">
    <property type="entry name" value="WD40"/>
    <property type="match status" value="2"/>
</dbReference>
<feature type="compositionally biased region" description="Polar residues" evidence="4">
    <location>
        <begin position="450"/>
        <end position="464"/>
    </location>
</feature>
<comment type="subcellular location">
    <subcellularLocation>
        <location evidence="1">Nucleus</location>
    </subcellularLocation>
</comment>
<protein>
    <recommendedName>
        <fullName evidence="5">Nucleoporin Nup159/Nup146 N-terminal domain-containing protein</fullName>
    </recommendedName>
</protein>